<dbReference type="Proteomes" id="UP000768646">
    <property type="component" value="Unassembled WGS sequence"/>
</dbReference>
<protein>
    <submittedName>
        <fullName evidence="1">Uncharacterized protein</fullName>
    </submittedName>
</protein>
<feature type="non-terminal residue" evidence="1">
    <location>
        <position position="1"/>
    </location>
</feature>
<reference evidence="1 2" key="1">
    <citation type="journal article" date="2021" name="Commun. Biol.">
        <title>Genomic insights into the host specific adaptation of the Pneumocystis genus.</title>
        <authorList>
            <person name="Cisse O.H."/>
            <person name="Ma L."/>
            <person name="Dekker J.P."/>
            <person name="Khil P.P."/>
            <person name="Youn J.-H."/>
            <person name="Brenchley J.M."/>
            <person name="Blair R."/>
            <person name="Pahar B."/>
            <person name="Chabe M."/>
            <person name="Van Rompay K.K.A."/>
            <person name="Keesler R."/>
            <person name="Sukura A."/>
            <person name="Hirsch V."/>
            <person name="Kutty G."/>
            <person name="Liu Y."/>
            <person name="Peng L."/>
            <person name="Chen J."/>
            <person name="Song J."/>
            <person name="Weissenbacher-Lang C."/>
            <person name="Xu J."/>
            <person name="Upham N.S."/>
            <person name="Stajich J.E."/>
            <person name="Cuomo C.A."/>
            <person name="Cushion M.T."/>
            <person name="Kovacs J.A."/>
        </authorList>
    </citation>
    <scope>NUCLEOTIDE SEQUENCE [LARGE SCALE GENOMIC DNA]</scope>
    <source>
        <strain evidence="1 2">RABM</strain>
    </source>
</reference>
<evidence type="ECO:0000313" key="1">
    <source>
        <dbReference type="EMBL" id="KAG4304217.1"/>
    </source>
</evidence>
<evidence type="ECO:0000313" key="2">
    <source>
        <dbReference type="Proteomes" id="UP000768646"/>
    </source>
</evidence>
<proteinExistence type="predicted"/>
<gene>
    <name evidence="1" type="ORF">PORY_002398</name>
</gene>
<comment type="caution">
    <text evidence="1">The sequence shown here is derived from an EMBL/GenBank/DDBJ whole genome shotgun (WGS) entry which is preliminary data.</text>
</comment>
<sequence>NQWVIDKEKSGMKWVYYREVLREPLAEFLACFIVRGFCVMILFGDGVVAQVVLSNGLKGNYQSINWGWGVGVMFGVYISGGVSGGHLNPCVTLANCVFRGFPLWKLPIYAVAQILGCFFGALVVYLNYYSAFNVYEGLGKRTVIGPTATAFVFSTYPQAFLSVTGEFFSEVIGSAALMLCIFAIQDQYNIPANDKGPLVILFLIFGIGACLGWQTGYAINMARDFGTRLLAYVVGYGNDVWTANHYYFWIPMLAPFIGCLLGGFIYDFFVYTGPESPLNAPYFGLKRFIK</sequence>
<organism evidence="1 2">
    <name type="scientific">Pneumocystis oryctolagi</name>
    <dbReference type="NCBI Taxonomy" id="42067"/>
    <lineage>
        <taxon>Eukaryota</taxon>
        <taxon>Fungi</taxon>
        <taxon>Dikarya</taxon>
        <taxon>Ascomycota</taxon>
        <taxon>Taphrinomycotina</taxon>
        <taxon>Pneumocystomycetes</taxon>
        <taxon>Pneumocystaceae</taxon>
        <taxon>Pneumocystis</taxon>
    </lineage>
</organism>
<name>A0ACB7C937_9ASCO</name>
<keyword evidence="2" id="KW-1185">Reference proteome</keyword>
<accession>A0ACB7C937</accession>
<dbReference type="EMBL" id="JABTEG010000010">
    <property type="protein sequence ID" value="KAG4304217.1"/>
    <property type="molecule type" value="Genomic_DNA"/>
</dbReference>